<evidence type="ECO:0000256" key="1">
    <source>
        <dbReference type="SAM" id="Phobius"/>
    </source>
</evidence>
<feature type="domain" description="ZP" evidence="2">
    <location>
        <begin position="1484"/>
        <end position="1664"/>
    </location>
</feature>
<dbReference type="EMBL" id="JAGKHQ010000015">
    <property type="protein sequence ID" value="KAG7496551.1"/>
    <property type="molecule type" value="Genomic_DNA"/>
</dbReference>
<keyword evidence="1" id="KW-1133">Transmembrane helix</keyword>
<reference evidence="3 4" key="1">
    <citation type="journal article" date="2021" name="Sci. Rep.">
        <title>Chromosome anchoring in Senegalese sole (Solea senegalensis) reveals sex-associated markers and genome rearrangements in flatfish.</title>
        <authorList>
            <person name="Guerrero-Cozar I."/>
            <person name="Gomez-Garrido J."/>
            <person name="Berbel C."/>
            <person name="Martinez-Blanch J.F."/>
            <person name="Alioto T."/>
            <person name="Claros M.G."/>
            <person name="Gagnaire P.A."/>
            <person name="Manchado M."/>
        </authorList>
    </citation>
    <scope>NUCLEOTIDE SEQUENCE [LARGE SCALE GENOMIC DNA]</scope>
    <source>
        <strain evidence="3">Sse05_10M</strain>
    </source>
</reference>
<evidence type="ECO:0000313" key="3">
    <source>
        <dbReference type="EMBL" id="KAG7496551.1"/>
    </source>
</evidence>
<dbReference type="Proteomes" id="UP000693946">
    <property type="component" value="Linkage Group LG3"/>
</dbReference>
<organism evidence="3 4">
    <name type="scientific">Solea senegalensis</name>
    <name type="common">Senegalese sole</name>
    <dbReference type="NCBI Taxonomy" id="28829"/>
    <lineage>
        <taxon>Eukaryota</taxon>
        <taxon>Metazoa</taxon>
        <taxon>Chordata</taxon>
        <taxon>Craniata</taxon>
        <taxon>Vertebrata</taxon>
        <taxon>Euteleostomi</taxon>
        <taxon>Actinopterygii</taxon>
        <taxon>Neopterygii</taxon>
        <taxon>Teleostei</taxon>
        <taxon>Neoteleostei</taxon>
        <taxon>Acanthomorphata</taxon>
        <taxon>Carangaria</taxon>
        <taxon>Pleuronectiformes</taxon>
        <taxon>Pleuronectoidei</taxon>
        <taxon>Soleidae</taxon>
        <taxon>Solea</taxon>
    </lineage>
</organism>
<protein>
    <recommendedName>
        <fullName evidence="2">ZP domain-containing protein</fullName>
    </recommendedName>
</protein>
<keyword evidence="1" id="KW-0812">Transmembrane</keyword>
<comment type="caution">
    <text evidence="3">The sequence shown here is derived from an EMBL/GenBank/DDBJ whole genome shotgun (WGS) entry which is preliminary data.</text>
</comment>
<dbReference type="InterPro" id="IPR055356">
    <property type="entry name" value="ZP-N"/>
</dbReference>
<dbReference type="InterPro" id="IPR058876">
    <property type="entry name" value="Ig-like_ZP"/>
</dbReference>
<gene>
    <name evidence="3" type="ORF">JOB18_020961</name>
</gene>
<evidence type="ECO:0000259" key="2">
    <source>
        <dbReference type="PROSITE" id="PS51034"/>
    </source>
</evidence>
<evidence type="ECO:0000313" key="4">
    <source>
        <dbReference type="Proteomes" id="UP000693946"/>
    </source>
</evidence>
<proteinExistence type="predicted"/>
<dbReference type="PROSITE" id="PS51034">
    <property type="entry name" value="ZP_2"/>
    <property type="match status" value="1"/>
</dbReference>
<dbReference type="PANTHER" id="PTHR47130">
    <property type="entry name" value="SI:DKEY-19B23.11-RELATED"/>
    <property type="match status" value="1"/>
</dbReference>
<name>A0AAV6QTW8_SOLSE</name>
<dbReference type="Pfam" id="PF26562">
    <property type="entry name" value="Ig-like"/>
    <property type="match status" value="2"/>
</dbReference>
<dbReference type="Pfam" id="PF23344">
    <property type="entry name" value="ZP-N"/>
    <property type="match status" value="2"/>
</dbReference>
<dbReference type="PANTHER" id="PTHR47130:SF6">
    <property type="entry name" value="EGG ENVELOPE GLYCOPROTEIN-LIKE PRECURSOR"/>
    <property type="match status" value="1"/>
</dbReference>
<dbReference type="SMART" id="SM00241">
    <property type="entry name" value="ZP"/>
    <property type="match status" value="1"/>
</dbReference>
<dbReference type="InterPro" id="IPR001507">
    <property type="entry name" value="ZP_dom"/>
</dbReference>
<sequence>MFALISLTVMVLHALCGVFFLLVLNLFVRTLPVPTGTFKTKCLERHFWISVKSSFFSSMIRFDFEDQHGYHILSDEQATLCGYTVLINDVGDLVFRASFQACHVHTQMGSDYHLRVWFVNLQAEGKVELFPFQLHCSLQGQWSTREFICEENYMEVSIKLPTLTIKSKNNKTAEIAVMFHREKQPPEGAMVMSLTEAAALSYHISIRGSHLILRCPYSSALSYIMKDSGVDLEIVSAITLHQHQSNFFAVDATVACTLDEATADGSELLWTVPFIPSPLVRGQFRSRGVRVGISGEALSESDMKEKQYKINLQQRQVEVRIPVGAPDGHIKSGVVKGQYSQSISVDLFFMSQWEDEHWPLSQHRSLRLLRTPLIPQTPVLTRDRVATEGTFSVTFGPFAPDVVLQTVTVDSGGDLLTWSQSQQTQRDVDLAVSVLYHINGSYFHVSFLLSHPKIIPEYIGGGYRTYSFTFIFTLNILPNREVFYHHTTIEHSVEYTGSGSPRLEGKCTANSLLVLLHHRAQDELQWELFLGARKLDWYLVEMGGFMVEAEEDYLTVEIPMYSPGLNYEELTLSGFVAGVKVFVVDAESLKVQDSLVHNCTFPVRELLVCLPEGRIVAVVDTTHTIPPTHPNRTTLLDPNCVPMETDSARALFNFSVDSCGTIVTTEGNVLVYENQISYNQDFLPLDDPLIHRDSPYKLTIQCLYPANDSSTLTIQDPTNTEKMEIKYIYLMFNFVSYLEFQCGLHGFMPLSCCCSCSARFLSLNCNCVVISGSQGVLCQSHVGVTPCDRSLVHIYVETNSHSLSIFMVSNLPNTHVACFLDSCRKAERPLFQPGCEPRSFCCKGMSANHYTNLPELFNKMIYYHIQLDSKCSLLAVVLTLDTANTRGIMALGFCFGLALLLVVWSCVKCDQIPEGVYRMECHDRHFMIAVDLSFTGEEPSFEAVDGTGVYPITEQYAAECGYTARVLPLQGRVELRASYFSCHTDNKDEFFTFNFNLLLVRDGEVVTYTVSKTCSLSLPWSPREMTCEVNYMEVSVRSEVTCPSATTKDSKASLKPAYAASASDWQVRFQREEQLIPMNLSEARKQGYVFSLTEGRLVFRTPYGQPDSFSKEVNGVPVEVVHAAVFSRQSWVVLVVDLVAACSMYEEAYDGGYIVWKTPELLHPLVSDIRDTQVNIGVNGELVEQPVAEERGYVIEKHNATVEIHIPYNAEGGHKNSLVIGDLYEYYIFELYLEQISVDEDHVDTRLRFHRTLATPLLPHPVFTENRTIHDEHVFTIYLGDVPEDVALTAVALNGHTFTAPFTNASGYNIAKVVHPNNTHGYTLTVPFDNPVVVQQFSKENAAMKHVLVVNYTLTVLPDNGPYYHQTSVVALTNASPPEFEAVCSEFGISFKLDHRPYDYLWYIGIGSDRLTPQLAAQHNYSMSNDSQSLLLSVPLYTHGYEYKDISLKGFLGTFEILVRDHETSEVQRSTIKTCPFTPTEFIMCSTDGRMTVMADLSSSIPRGEIPARSNLVNKYCGPKEVDDTRALFTFPLNSCGSTVKLGKDSVTYENEIFFSKKFQSDSSNVVAGVKLQCTYLLSGLHRLFSVYKFESDTVGLGHVVHSAHSTEVELQEPMAFTAVLQTTLPPTRRQTRLALGKPAYRPNLYKVFKFLKLAKGARGPTQT</sequence>
<feature type="transmembrane region" description="Helical" evidence="1">
    <location>
        <begin position="7"/>
        <end position="28"/>
    </location>
</feature>
<keyword evidence="1" id="KW-0472">Membrane</keyword>
<keyword evidence="4" id="KW-1185">Reference proteome</keyword>
<accession>A0AAV6QTW8</accession>